<dbReference type="Pfam" id="PF13439">
    <property type="entry name" value="Glyco_transf_4"/>
    <property type="match status" value="1"/>
</dbReference>
<dbReference type="InterPro" id="IPR017522">
    <property type="entry name" value="Sugar_tfrase_PEP-CTERM_Stp2"/>
</dbReference>
<evidence type="ECO:0000313" key="6">
    <source>
        <dbReference type="Proteomes" id="UP000802098"/>
    </source>
</evidence>
<dbReference type="PANTHER" id="PTHR12526:SF640">
    <property type="entry name" value="COLANIC ACID BIOSYNTHESIS GLYCOSYLTRANSFERASE WCAL-RELATED"/>
    <property type="match status" value="1"/>
</dbReference>
<name>A0ABX0HWN8_9BURK</name>
<dbReference type="InterPro" id="IPR028098">
    <property type="entry name" value="Glyco_trans_4-like_N"/>
</dbReference>
<evidence type="ECO:0000259" key="4">
    <source>
        <dbReference type="Pfam" id="PF13439"/>
    </source>
</evidence>
<proteinExistence type="inferred from homology"/>
<dbReference type="EMBL" id="JAAOCD010000006">
    <property type="protein sequence ID" value="NHK99426.1"/>
    <property type="molecule type" value="Genomic_DNA"/>
</dbReference>
<keyword evidence="2" id="KW-0328">Glycosyltransferase</keyword>
<accession>A0ABX0HWN8</accession>
<reference evidence="5 6" key="1">
    <citation type="submission" date="2020-03" db="EMBL/GenBank/DDBJ databases">
        <title>Rubrivivax benzoatilyticus JA2 (sequenced after 10 years sub-culturing).</title>
        <authorList>
            <person name="Gupta D."/>
            <person name="Chintalapati S."/>
            <person name="Chintalapati V.R."/>
        </authorList>
    </citation>
    <scope>NUCLEOTIDE SEQUENCE [LARGE SCALE GENOMIC DNA]</scope>
    <source>
        <strain evidence="5 6">JA2-Mal</strain>
    </source>
</reference>
<dbReference type="NCBIfam" id="TIGR03088">
    <property type="entry name" value="stp2"/>
    <property type="match status" value="1"/>
</dbReference>
<dbReference type="RefSeq" id="WP_009856377.1">
    <property type="nucleotide sequence ID" value="NZ_JAAOCD010000006.1"/>
</dbReference>
<protein>
    <submittedName>
        <fullName evidence="5">TIGR03088 family PEP-CTERM/XrtA system glycosyltransferase</fullName>
    </submittedName>
</protein>
<evidence type="ECO:0000313" key="5">
    <source>
        <dbReference type="EMBL" id="NHK99426.1"/>
    </source>
</evidence>
<sequence length="402" mass="43116">MTAPASRASRPLVLHLVYRFDTGGLENGVVNLINHMPADAYRHAVVALTEVVPGFASRIQRDDVEFVSLHKPPGHGVKLYPRLAQVFRQLKPAVVHTRNLAALEFQVPAAWCGVPARVHGEHGRDVDDPDGTVRRYQWMRRAYRPFVHRYVALSQDLAGYLEQRVGVPPRRIVRICNGVDTRRFCPATAGREALAGSPFADPALFVAGTVGRMQTVKAQPLLARAFVRALELAPRLRPVLRLVMVGDGPLRAEAQAVLAQGGAADLAWLPGERRDVPELMRSLDAFVLPSLAEGISNTILEAMASGLPVLATRVGGNAELVDDGTTGALVPAGDVDALAAGLVALASDPAGAAAQGAAGRRRVVDGFSLDAMVGRYRALYDELLGIGDRDRGQGIGVRSRKT</sequence>
<dbReference type="Pfam" id="PF13692">
    <property type="entry name" value="Glyco_trans_1_4"/>
    <property type="match status" value="1"/>
</dbReference>
<evidence type="ECO:0000256" key="3">
    <source>
        <dbReference type="ARBA" id="ARBA00022679"/>
    </source>
</evidence>
<dbReference type="Gene3D" id="3.40.50.2000">
    <property type="entry name" value="Glycogen Phosphorylase B"/>
    <property type="match status" value="2"/>
</dbReference>
<feature type="domain" description="Glycosyltransferase subfamily 4-like N-terminal" evidence="4">
    <location>
        <begin position="23"/>
        <end position="183"/>
    </location>
</feature>
<organism evidence="5 6">
    <name type="scientific">Rubrivivax benzoatilyticus</name>
    <dbReference type="NCBI Taxonomy" id="316997"/>
    <lineage>
        <taxon>Bacteria</taxon>
        <taxon>Pseudomonadati</taxon>
        <taxon>Pseudomonadota</taxon>
        <taxon>Betaproteobacteria</taxon>
        <taxon>Burkholderiales</taxon>
        <taxon>Sphaerotilaceae</taxon>
        <taxon>Rubrivivax</taxon>
    </lineage>
</organism>
<evidence type="ECO:0000256" key="2">
    <source>
        <dbReference type="ARBA" id="ARBA00022676"/>
    </source>
</evidence>
<dbReference type="PANTHER" id="PTHR12526">
    <property type="entry name" value="GLYCOSYLTRANSFERASE"/>
    <property type="match status" value="1"/>
</dbReference>
<comment type="caution">
    <text evidence="5">The sequence shown here is derived from an EMBL/GenBank/DDBJ whole genome shotgun (WGS) entry which is preliminary data.</text>
</comment>
<dbReference type="SUPFAM" id="SSF53756">
    <property type="entry name" value="UDP-Glycosyltransferase/glycogen phosphorylase"/>
    <property type="match status" value="1"/>
</dbReference>
<evidence type="ECO:0000256" key="1">
    <source>
        <dbReference type="ARBA" id="ARBA00009481"/>
    </source>
</evidence>
<keyword evidence="3" id="KW-0808">Transferase</keyword>
<keyword evidence="6" id="KW-1185">Reference proteome</keyword>
<gene>
    <name evidence="5" type="ORF">G7087_13655</name>
</gene>
<comment type="similarity">
    <text evidence="1">Belongs to the glycosyltransferase group 1 family. Glycosyltransferase 4 subfamily.</text>
</comment>
<dbReference type="Proteomes" id="UP000802098">
    <property type="component" value="Unassembled WGS sequence"/>
</dbReference>